<evidence type="ECO:0000256" key="3">
    <source>
        <dbReference type="ARBA" id="ARBA00015347"/>
    </source>
</evidence>
<evidence type="ECO:0000256" key="5">
    <source>
        <dbReference type="ARBA" id="ARBA00022844"/>
    </source>
</evidence>
<dbReference type="Proteomes" id="UP000148142">
    <property type="component" value="Genome"/>
</dbReference>
<protein>
    <recommendedName>
        <fullName evidence="3">Outer capsid protein VP2</fullName>
    </recommendedName>
</protein>
<reference evidence="7 8" key="1">
    <citation type="journal article" date="2014" name="J. Gen. Virol.">
        <title>Genetic and biological characterization of selected Changuinola viruses (Reoviridae, Orbivirus) from Brazil.</title>
        <authorList>
            <person name="Silva S.P."/>
            <person name="Dilcher M."/>
            <person name="Weber F."/>
            <person name="Hufert F.T."/>
            <person name="Weidmann M."/>
            <person name="Cardoso J.F."/>
            <person name="Carvalho V.L."/>
            <person name="Chiang J.O."/>
            <person name="Martins L.C."/>
            <person name="Lima C.P."/>
            <person name="Da Silva D.E."/>
            <person name="Vianez-Junior J.L."/>
            <person name="Popov V.L."/>
            <person name="Travassos da Rosa A.P."/>
            <person name="Tesh R.B."/>
            <person name="Vasconcelos P.F."/>
            <person name="Nunes M.R."/>
        </authorList>
    </citation>
    <scope>NUCLEOTIDE SEQUENCE [LARGE SCALE GENOMIC DNA]</scope>
    <source>
        <strain evidence="7">CGLV/BE AR 54342</strain>
    </source>
</reference>
<evidence type="ECO:0000256" key="2">
    <source>
        <dbReference type="ARBA" id="ARBA00008722"/>
    </source>
</evidence>
<dbReference type="Pfam" id="PF00898">
    <property type="entry name" value="Orbi_VP2"/>
    <property type="match status" value="1"/>
</dbReference>
<comment type="subcellular location">
    <subcellularLocation>
        <location evidence="1">Virion</location>
    </subcellularLocation>
</comment>
<keyword evidence="5" id="KW-0946">Virion</keyword>
<keyword evidence="4" id="KW-0167">Capsid protein</keyword>
<dbReference type="InterPro" id="IPR001742">
    <property type="entry name" value="Capsid_VP2_Orbivir"/>
</dbReference>
<accession>U5YIA5</accession>
<evidence type="ECO:0000256" key="4">
    <source>
        <dbReference type="ARBA" id="ARBA00022561"/>
    </source>
</evidence>
<dbReference type="GO" id="GO:0005198">
    <property type="term" value="F:structural molecule activity"/>
    <property type="evidence" value="ECO:0007669"/>
    <property type="project" value="InterPro"/>
</dbReference>
<name>U5YIA5_9REOV</name>
<comment type="similarity">
    <text evidence="2">Belongs to the orbivirus VP2 family.</text>
</comment>
<evidence type="ECO:0000313" key="8">
    <source>
        <dbReference type="Proteomes" id="UP000148142"/>
    </source>
</evidence>
<evidence type="ECO:0000256" key="1">
    <source>
        <dbReference type="ARBA" id="ARBA00004328"/>
    </source>
</evidence>
<organism evidence="7 8">
    <name type="scientific">Changuinola virus</name>
    <dbReference type="NCBI Taxonomy" id="40052"/>
    <lineage>
        <taxon>Viruses</taxon>
        <taxon>Riboviria</taxon>
        <taxon>Orthornavirae</taxon>
        <taxon>Duplornaviricota</taxon>
        <taxon>Resentoviricetes</taxon>
        <taxon>Reovirales</taxon>
        <taxon>Sedoreoviridae</taxon>
        <taxon>Orbivirus</taxon>
        <taxon>Orbivirus changuinolaense</taxon>
    </lineage>
</organism>
<proteinExistence type="inferred from homology"/>
<dbReference type="GO" id="GO:0039625">
    <property type="term" value="C:viral inner capsid"/>
    <property type="evidence" value="ECO:0007669"/>
    <property type="project" value="UniProtKB-KW"/>
</dbReference>
<keyword evidence="6" id="KW-1153">Inner capsid protein</keyword>
<evidence type="ECO:0000256" key="6">
    <source>
        <dbReference type="ARBA" id="ARBA00022996"/>
    </source>
</evidence>
<dbReference type="EMBL" id="KF690592">
    <property type="protein sequence ID" value="AGZ91906.1"/>
    <property type="molecule type" value="Genomic_RNA"/>
</dbReference>
<evidence type="ECO:0000313" key="7">
    <source>
        <dbReference type="EMBL" id="AGZ91906.1"/>
    </source>
</evidence>
<gene>
    <name evidence="7" type="ORF">CGLV_VP2</name>
</gene>
<sequence length="1133" mass="131283">MATEFSLAVARFDKKRCQDRLMSGFDIIVDASDVPENVDENWDFGREATRRNIYCWSTQTTIDTTIDGIPGNESYVSVPKAIDLVLGMIHESNAEDHVLDTNMLRKEVEWNMDMQAQEWTVSGNNWMAERPKVQSVFGDIYAQPHHFETLNYLKMPIERQRCVHDNHRIFNENVFSSLHHIVHNTIYLIDMSYKIIVQDQKPYRYPLGLIREYKTTRQLEEWKATNYYTDGLITQDYNGYNNANKVIYVKDGNVVDEAGGSEIPHAIKITKVLRADSVDEGAFVRRECDVDYDEVDSRLVETPAVAYNPRSGDVQVKTLTFRNNKLSVTCEQHGIEEIDATGADEVYVKMMKRGNETIRDEVIKYTNVRYTESGTHTIGYGPLTVEGEVNPKVLEQWRRDETMKDFVDFLYWDSTKRIDPNKLCHLFADYSRKHPSANVRYIEDNEVCAKFRLTLNALFNNGEDRARVANGFGEGWTVDPVDIEAFANIDKFSQPVYKKNPAKLGIVIASIMGGIVTESCPIHTIRGAFLLANKMYGNVFNLLEDTFQWRIWVAERRPGWVKRKTEKISPLVRFDVYRSSFKKGWSGVSWQFYWSEGVSVKADSGYPFFREEIDNSCWFEEDRVIVFHQNMINAEKWGDVHTEIDDLLNDQGRFRNKSILDDFYLDKYKVLVTPWYYGVKIYYNVIANCCYKCVPVTAHEATPINKNQFKHSGGQRLLVPNNWFYPFQDQFDEVVICEGNSLSNVRQLRGRLERTYVDTIARNSEFRDYVGKSEVDIIDTGCPITYTTSYVIWLFYMRLFNTYVNYFPIEMRKRYQKINDSIPVFPNMKVYRCGFSSEIKSLNEAVYQLLIEAYGAKDLKIKDRNVWIKRYQSCAGEARLKLIKDAAPLLYTQLMGDAESLDNYFVVNFLLLLATTSTNVALDEDIYTPICYCVDGQPSLFSVKLVNTRKSNILSQFIGYLTRFFGLTMHERWNNTDDAMRILRRKAVDFYIGRCVVNLTPDILIRQTKHQNMNLWIGTKCDGFSDVLIFYQAITHPDASYFVVCLCTSNVNLVALKVELSRILSESVHTSTGCVIIRIERGRVFDVHVSGDMHVRELRRNFWGLNHDVVLIKSKGRVFGNKHLVTKLMNIQP</sequence>